<dbReference type="InterPro" id="IPR001148">
    <property type="entry name" value="CA_dom"/>
</dbReference>
<comment type="function">
    <text evidence="2 10">Reversible hydration of carbon dioxide.</text>
</comment>
<comment type="caution">
    <text evidence="12">The sequence shown here is derived from an EMBL/GenBank/DDBJ whole genome shotgun (WGS) entry which is preliminary data.</text>
</comment>
<comment type="similarity">
    <text evidence="3 10">Belongs to the alpha-carbonic anhydrase family.</text>
</comment>
<evidence type="ECO:0000313" key="12">
    <source>
        <dbReference type="EMBL" id="NGO52994.1"/>
    </source>
</evidence>
<dbReference type="CDD" id="cd03124">
    <property type="entry name" value="alpha_CA_prokaryotic_like"/>
    <property type="match status" value="1"/>
</dbReference>
<keyword evidence="8 10" id="KW-0456">Lyase</keyword>
<evidence type="ECO:0000313" key="13">
    <source>
        <dbReference type="Proteomes" id="UP001642900"/>
    </source>
</evidence>
<evidence type="ECO:0000256" key="1">
    <source>
        <dbReference type="ARBA" id="ARBA00001947"/>
    </source>
</evidence>
<dbReference type="GO" id="GO:0008270">
    <property type="term" value="F:zinc ion binding"/>
    <property type="evidence" value="ECO:0007669"/>
    <property type="project" value="UniProtKB-UniRule"/>
</dbReference>
<dbReference type="Gene3D" id="3.10.200.10">
    <property type="entry name" value="Alpha carbonic anhydrase"/>
    <property type="match status" value="1"/>
</dbReference>
<comment type="cofactor">
    <cofactor evidence="1 10">
        <name>Zn(2+)</name>
        <dbReference type="ChEBI" id="CHEBI:29105"/>
    </cofactor>
</comment>
<accession>A0A6G4WEH7</accession>
<dbReference type="InterPro" id="IPR018338">
    <property type="entry name" value="Carbonic_anhydrase_a-class_CS"/>
</dbReference>
<reference evidence="12 13" key="1">
    <citation type="submission" date="2020-02" db="EMBL/GenBank/DDBJ databases">
        <title>Genome sequence of strain CCNWXJ40-4.</title>
        <authorList>
            <person name="Gao J."/>
            <person name="Sun J."/>
        </authorList>
    </citation>
    <scope>NUCLEOTIDE SEQUENCE [LARGE SCALE GENOMIC DNA]</scope>
    <source>
        <strain evidence="12 13">CCNWXJ 40-4</strain>
    </source>
</reference>
<evidence type="ECO:0000256" key="2">
    <source>
        <dbReference type="ARBA" id="ARBA00002904"/>
    </source>
</evidence>
<evidence type="ECO:0000256" key="3">
    <source>
        <dbReference type="ARBA" id="ARBA00010718"/>
    </source>
</evidence>
<dbReference type="EC" id="4.2.1.1" evidence="4 10"/>
<dbReference type="Pfam" id="PF00194">
    <property type="entry name" value="Carb_anhydrase"/>
    <property type="match status" value="1"/>
</dbReference>
<evidence type="ECO:0000259" key="11">
    <source>
        <dbReference type="PROSITE" id="PS51144"/>
    </source>
</evidence>
<dbReference type="EMBL" id="JAAKZF010000025">
    <property type="protein sequence ID" value="NGO52994.1"/>
    <property type="molecule type" value="Genomic_DNA"/>
</dbReference>
<dbReference type="InterPro" id="IPR023561">
    <property type="entry name" value="Carbonic_anhydrase_a-class"/>
</dbReference>
<keyword evidence="6 10" id="KW-0479">Metal-binding</keyword>
<protein>
    <recommendedName>
        <fullName evidence="5 10">Carbonic anhydrase</fullName>
        <ecNumber evidence="4 10">4.2.1.1</ecNumber>
    </recommendedName>
</protein>
<gene>
    <name evidence="12" type="ORF">G6N73_17770</name>
</gene>
<comment type="catalytic activity">
    <reaction evidence="9 10">
        <text>hydrogencarbonate + H(+) = CO2 + H2O</text>
        <dbReference type="Rhea" id="RHEA:10748"/>
        <dbReference type="ChEBI" id="CHEBI:15377"/>
        <dbReference type="ChEBI" id="CHEBI:15378"/>
        <dbReference type="ChEBI" id="CHEBI:16526"/>
        <dbReference type="ChEBI" id="CHEBI:17544"/>
        <dbReference type="EC" id="4.2.1.1"/>
    </reaction>
</comment>
<dbReference type="InterPro" id="IPR041891">
    <property type="entry name" value="Alpha_CA_prokaryot-like"/>
</dbReference>
<dbReference type="SMART" id="SM01057">
    <property type="entry name" value="Carb_anhydrase"/>
    <property type="match status" value="1"/>
</dbReference>
<dbReference type="Proteomes" id="UP001642900">
    <property type="component" value="Unassembled WGS sequence"/>
</dbReference>
<evidence type="ECO:0000256" key="10">
    <source>
        <dbReference type="RuleBase" id="RU367011"/>
    </source>
</evidence>
<evidence type="ECO:0000256" key="6">
    <source>
        <dbReference type="ARBA" id="ARBA00022723"/>
    </source>
</evidence>
<organism evidence="12 13">
    <name type="scientific">Allomesorhizobium camelthorni</name>
    <dbReference type="NCBI Taxonomy" id="475069"/>
    <lineage>
        <taxon>Bacteria</taxon>
        <taxon>Pseudomonadati</taxon>
        <taxon>Pseudomonadota</taxon>
        <taxon>Alphaproteobacteria</taxon>
        <taxon>Hyphomicrobiales</taxon>
        <taxon>Phyllobacteriaceae</taxon>
        <taxon>Allomesorhizobium</taxon>
    </lineage>
</organism>
<evidence type="ECO:0000256" key="8">
    <source>
        <dbReference type="ARBA" id="ARBA00023239"/>
    </source>
</evidence>
<dbReference type="PROSITE" id="PS51144">
    <property type="entry name" value="ALPHA_CA_2"/>
    <property type="match status" value="1"/>
</dbReference>
<proteinExistence type="inferred from homology"/>
<feature type="domain" description="Alpha-carbonic anhydrase" evidence="11">
    <location>
        <begin position="1"/>
        <end position="188"/>
    </location>
</feature>
<dbReference type="PANTHER" id="PTHR18952">
    <property type="entry name" value="CARBONIC ANHYDRASE"/>
    <property type="match status" value="1"/>
</dbReference>
<keyword evidence="7 10" id="KW-0862">Zinc</keyword>
<dbReference type="PROSITE" id="PS00162">
    <property type="entry name" value="ALPHA_CA_1"/>
    <property type="match status" value="1"/>
</dbReference>
<evidence type="ECO:0000256" key="9">
    <source>
        <dbReference type="ARBA" id="ARBA00048348"/>
    </source>
</evidence>
<dbReference type="SUPFAM" id="SSF51069">
    <property type="entry name" value="Carbonic anhydrase"/>
    <property type="match status" value="1"/>
</dbReference>
<dbReference type="PANTHER" id="PTHR18952:SF265">
    <property type="entry name" value="CARBONIC ANHYDRASE"/>
    <property type="match status" value="1"/>
</dbReference>
<keyword evidence="13" id="KW-1185">Reference proteome</keyword>
<dbReference type="GO" id="GO:0004089">
    <property type="term" value="F:carbonate dehydratase activity"/>
    <property type="evidence" value="ECO:0007669"/>
    <property type="project" value="UniProtKB-UniRule"/>
</dbReference>
<dbReference type="InterPro" id="IPR036398">
    <property type="entry name" value="CA_dom_sf"/>
</dbReference>
<sequence length="188" mass="20196">MPGTQQSPVDITGAVRADIPRMAIGWRKGGGKMVNNGHTIQMNMPQGSTLTPADRVYELMQFHFHAPSEHHVAGKSFPMEAHFVHKDTQGDARGVLGVFLTPGAPNASFASLAAAFPARTGEEVAVDEIDPNGLVPTSLGYWAYEGSLTTTPCTENVDWKVTMEPVEVDAANARPIRSPGRRFVLGLS</sequence>
<evidence type="ECO:0000256" key="5">
    <source>
        <dbReference type="ARBA" id="ARBA00014628"/>
    </source>
</evidence>
<name>A0A6G4WEH7_9HYPH</name>
<evidence type="ECO:0000256" key="4">
    <source>
        <dbReference type="ARBA" id="ARBA00012925"/>
    </source>
</evidence>
<dbReference type="AlphaFoldDB" id="A0A6G4WEH7"/>
<evidence type="ECO:0000256" key="7">
    <source>
        <dbReference type="ARBA" id="ARBA00022833"/>
    </source>
</evidence>